<feature type="domain" description="FAD-binding" evidence="4">
    <location>
        <begin position="111"/>
        <end position="301"/>
    </location>
</feature>
<evidence type="ECO:0000256" key="2">
    <source>
        <dbReference type="ARBA" id="ARBA00023033"/>
    </source>
</evidence>
<dbReference type="PANTHER" id="PTHR45934">
    <property type="entry name" value="FAD/NAD(P)-BINDING OXIDOREDUCTASE FAMILY PROTEIN"/>
    <property type="match status" value="1"/>
</dbReference>
<dbReference type="OrthoDB" id="655030at2759"/>
<dbReference type="AlphaFoldDB" id="A0A1R3ISY4"/>
<dbReference type="InterPro" id="IPR044560">
    <property type="entry name" value="MOase"/>
</dbReference>
<evidence type="ECO:0000313" key="5">
    <source>
        <dbReference type="EMBL" id="OMO85674.1"/>
    </source>
</evidence>
<dbReference type="GO" id="GO:0004497">
    <property type="term" value="F:monooxygenase activity"/>
    <property type="evidence" value="ECO:0007669"/>
    <property type="project" value="UniProtKB-KW"/>
</dbReference>
<gene>
    <name evidence="5" type="ORF">CCACVL1_10048</name>
</gene>
<name>A0A1R3ISY4_COCAP</name>
<comment type="similarity">
    <text evidence="3">Belongs to the 3-hydroxybenzoate 6-hydroxylase family.</text>
</comment>
<accession>A0A1R3ISY4</accession>
<organism evidence="5 6">
    <name type="scientific">Corchorus capsularis</name>
    <name type="common">Jute</name>
    <dbReference type="NCBI Taxonomy" id="210143"/>
    <lineage>
        <taxon>Eukaryota</taxon>
        <taxon>Viridiplantae</taxon>
        <taxon>Streptophyta</taxon>
        <taxon>Embryophyta</taxon>
        <taxon>Tracheophyta</taxon>
        <taxon>Spermatophyta</taxon>
        <taxon>Magnoliopsida</taxon>
        <taxon>eudicotyledons</taxon>
        <taxon>Gunneridae</taxon>
        <taxon>Pentapetalae</taxon>
        <taxon>rosids</taxon>
        <taxon>malvids</taxon>
        <taxon>Malvales</taxon>
        <taxon>Malvaceae</taxon>
        <taxon>Grewioideae</taxon>
        <taxon>Apeibeae</taxon>
        <taxon>Corchorus</taxon>
    </lineage>
</organism>
<feature type="domain" description="FAD-binding" evidence="4">
    <location>
        <begin position="375"/>
        <end position="559"/>
    </location>
</feature>
<keyword evidence="1" id="KW-0560">Oxidoreductase</keyword>
<sequence>MEEIVEQVVIIGAGIAGLATSLGLHRYGIASLVLESCDELRVTGFALGIWENGWKALDALGIGHSLRQQHRDIQRLVVTSTASKQQTAEVSFKGHELRCVQRKLLLEALAVELPDGTIRYSSKVLIGCDGVNSLVAKWLGFEKPKFTGRSALRGFADFKNGHRFKQEFKQFAGKGVRSGFIPSNDHIVYWFLTWNPTSLEEEVENNPVKLRQFMLNKLEDTPDEIKEVIENTPPEGFAASSPLRYRHPWEIVWGNISNGNVCVAGDAFHPMTPDIGQGGCAALEDAIVLSRCLAQVLSNKSGKLENTDDYYKRIELALKKYAKERRWRSFDLISTAYFVGFIQQNNGKIISFFRDKVVSIEDAGHFKRVHLADGTAIKTKVLIGCDGVNSLVAKWLGFEKPKFTGRSALRGFADFKNGHGFKQEFKQFVGKGVRSGFIPCNDHIVYWFLTWNPTSLEEEMENKPVKLRQFVLNKLEDTPDEIKEVIENTPPEGFAASSPLRYRHPWENVWGDISNGNVCVAGDAFHPMTPDIGQGGCAALEDAVVLSRCLAQVLSKSGKLENTDEDYKRIELVLKNYAKRGDGEVLI</sequence>
<comment type="caution">
    <text evidence="5">The sequence shown here is derived from an EMBL/GenBank/DDBJ whole genome shotgun (WGS) entry which is preliminary data.</text>
</comment>
<dbReference type="GO" id="GO:0071949">
    <property type="term" value="F:FAD binding"/>
    <property type="evidence" value="ECO:0007669"/>
    <property type="project" value="InterPro"/>
</dbReference>
<dbReference type="Proteomes" id="UP000188268">
    <property type="component" value="Unassembled WGS sequence"/>
</dbReference>
<dbReference type="Gramene" id="OMO85674">
    <property type="protein sequence ID" value="OMO85674"/>
    <property type="gene ID" value="CCACVL1_10048"/>
</dbReference>
<dbReference type="InterPro" id="IPR002938">
    <property type="entry name" value="FAD-bd"/>
</dbReference>
<dbReference type="STRING" id="210143.A0A1R3ISY4"/>
<dbReference type="Gene3D" id="3.50.50.60">
    <property type="entry name" value="FAD/NAD(P)-binding domain"/>
    <property type="match status" value="3"/>
</dbReference>
<reference evidence="5 6" key="1">
    <citation type="submission" date="2013-09" db="EMBL/GenBank/DDBJ databases">
        <title>Corchorus capsularis genome sequencing.</title>
        <authorList>
            <person name="Alam M."/>
            <person name="Haque M.S."/>
            <person name="Islam M.S."/>
            <person name="Emdad E.M."/>
            <person name="Islam M.M."/>
            <person name="Ahmed B."/>
            <person name="Halim A."/>
            <person name="Hossen Q.M.M."/>
            <person name="Hossain M.Z."/>
            <person name="Ahmed R."/>
            <person name="Khan M.M."/>
            <person name="Islam R."/>
            <person name="Rashid M.M."/>
            <person name="Khan S.A."/>
            <person name="Rahman M.S."/>
            <person name="Alam M."/>
        </authorList>
    </citation>
    <scope>NUCLEOTIDE SEQUENCE [LARGE SCALE GENOMIC DNA]</scope>
    <source>
        <strain evidence="6">cv. CVL-1</strain>
        <tissue evidence="5">Whole seedling</tissue>
    </source>
</reference>
<dbReference type="SUPFAM" id="SSF51905">
    <property type="entry name" value="FAD/NAD(P)-binding domain"/>
    <property type="match status" value="2"/>
</dbReference>
<dbReference type="InterPro" id="IPR036188">
    <property type="entry name" value="FAD/NAD-bd_sf"/>
</dbReference>
<keyword evidence="6" id="KW-1185">Reference proteome</keyword>
<feature type="domain" description="FAD-binding" evidence="4">
    <location>
        <begin position="7"/>
        <end position="77"/>
    </location>
</feature>
<evidence type="ECO:0000259" key="4">
    <source>
        <dbReference type="Pfam" id="PF01494"/>
    </source>
</evidence>
<evidence type="ECO:0000256" key="1">
    <source>
        <dbReference type="ARBA" id="ARBA00023002"/>
    </source>
</evidence>
<protein>
    <submittedName>
        <fullName evidence="5">Monooxygenase, FAD-binding protein</fullName>
    </submittedName>
</protein>
<proteinExistence type="inferred from homology"/>
<evidence type="ECO:0000313" key="6">
    <source>
        <dbReference type="Proteomes" id="UP000188268"/>
    </source>
</evidence>
<dbReference type="OMA" id="GITHKSC"/>
<dbReference type="EMBL" id="AWWV01009572">
    <property type="protein sequence ID" value="OMO85674.1"/>
    <property type="molecule type" value="Genomic_DNA"/>
</dbReference>
<dbReference type="PRINTS" id="PR00420">
    <property type="entry name" value="RNGMNOXGNASE"/>
</dbReference>
<evidence type="ECO:0000256" key="3">
    <source>
        <dbReference type="ARBA" id="ARBA00024018"/>
    </source>
</evidence>
<dbReference type="PANTHER" id="PTHR45934:SF20">
    <property type="entry name" value="MONOOXYGENASE 2-RELATED"/>
    <property type="match status" value="1"/>
</dbReference>
<keyword evidence="2 5" id="KW-0503">Monooxygenase</keyword>
<dbReference type="Pfam" id="PF01494">
    <property type="entry name" value="FAD_binding_3"/>
    <property type="match status" value="3"/>
</dbReference>